<evidence type="ECO:0000256" key="5">
    <source>
        <dbReference type="ARBA" id="ARBA00022801"/>
    </source>
</evidence>
<dbReference type="SUPFAM" id="SSF50249">
    <property type="entry name" value="Nucleic acid-binding proteins"/>
    <property type="match status" value="1"/>
</dbReference>
<dbReference type="eggNOG" id="COG1200">
    <property type="taxonomic scope" value="Bacteria"/>
</dbReference>
<dbReference type="Proteomes" id="UP000028006">
    <property type="component" value="Unassembled WGS sequence"/>
</dbReference>
<dbReference type="NCBIfam" id="NF008165">
    <property type="entry name" value="PRK10917.1-3"/>
    <property type="match status" value="1"/>
</dbReference>
<evidence type="ECO:0000256" key="15">
    <source>
        <dbReference type="RuleBase" id="RU363016"/>
    </source>
</evidence>
<dbReference type="GO" id="GO:0003677">
    <property type="term" value="F:DNA binding"/>
    <property type="evidence" value="ECO:0007669"/>
    <property type="project" value="UniProtKB-KW"/>
</dbReference>
<dbReference type="InterPro" id="IPR001650">
    <property type="entry name" value="Helicase_C-like"/>
</dbReference>
<evidence type="ECO:0000313" key="19">
    <source>
        <dbReference type="Proteomes" id="UP000028006"/>
    </source>
</evidence>
<dbReference type="SMART" id="SM00487">
    <property type="entry name" value="DEXDc"/>
    <property type="match status" value="1"/>
</dbReference>
<feature type="domain" description="Helicase C-terminal" evidence="17">
    <location>
        <begin position="483"/>
        <end position="629"/>
    </location>
</feature>
<dbReference type="SUPFAM" id="SSF52540">
    <property type="entry name" value="P-loop containing nucleoside triphosphate hydrolases"/>
    <property type="match status" value="2"/>
</dbReference>
<dbReference type="NCBIfam" id="TIGR00643">
    <property type="entry name" value="recG"/>
    <property type="match status" value="1"/>
</dbReference>
<dbReference type="Pfam" id="PF19833">
    <property type="entry name" value="RecG_dom3_C"/>
    <property type="match status" value="1"/>
</dbReference>
<dbReference type="GO" id="GO:0016887">
    <property type="term" value="F:ATP hydrolysis activity"/>
    <property type="evidence" value="ECO:0007669"/>
    <property type="project" value="RHEA"/>
</dbReference>
<evidence type="ECO:0000256" key="2">
    <source>
        <dbReference type="ARBA" id="ARBA00017846"/>
    </source>
</evidence>
<dbReference type="NCBIfam" id="NF008166">
    <property type="entry name" value="PRK10917.1-4"/>
    <property type="match status" value="1"/>
</dbReference>
<protein>
    <recommendedName>
        <fullName evidence="2 15">ATP-dependent DNA helicase RecG</fullName>
        <ecNumber evidence="13 15">5.6.2.4</ecNumber>
    </recommendedName>
</protein>
<organism evidence="18 19">
    <name type="scientific">Endozoicomonas montiporae</name>
    <dbReference type="NCBI Taxonomy" id="1027273"/>
    <lineage>
        <taxon>Bacteria</taxon>
        <taxon>Pseudomonadati</taxon>
        <taxon>Pseudomonadota</taxon>
        <taxon>Gammaproteobacteria</taxon>
        <taxon>Oceanospirillales</taxon>
        <taxon>Endozoicomonadaceae</taxon>
        <taxon>Endozoicomonas</taxon>
    </lineage>
</organism>
<evidence type="ECO:0000256" key="9">
    <source>
        <dbReference type="ARBA" id="ARBA00023172"/>
    </source>
</evidence>
<evidence type="ECO:0000256" key="6">
    <source>
        <dbReference type="ARBA" id="ARBA00022806"/>
    </source>
</evidence>
<keyword evidence="7 15" id="KW-0067">ATP-binding</keyword>
<evidence type="ECO:0000256" key="12">
    <source>
        <dbReference type="ARBA" id="ARBA00034617"/>
    </source>
</evidence>
<accession>A0A081N0K3</accession>
<dbReference type="EMBL" id="JOKG01000005">
    <property type="protein sequence ID" value="KEQ11976.1"/>
    <property type="molecule type" value="Genomic_DNA"/>
</dbReference>
<name>A0A081N0K3_9GAMM</name>
<comment type="catalytic activity">
    <reaction evidence="12 15">
        <text>Couples ATP hydrolysis with the unwinding of duplex DNA by translocating in the 3'-5' direction.</text>
        <dbReference type="EC" id="5.6.2.4"/>
    </reaction>
</comment>
<dbReference type="SMART" id="SM00490">
    <property type="entry name" value="HELICc"/>
    <property type="match status" value="1"/>
</dbReference>
<dbReference type="InterPro" id="IPR045562">
    <property type="entry name" value="RecG_dom3_C"/>
</dbReference>
<keyword evidence="6 15" id="KW-0347">Helicase</keyword>
<dbReference type="NCBIfam" id="NF008168">
    <property type="entry name" value="PRK10917.2-2"/>
    <property type="match status" value="1"/>
</dbReference>
<dbReference type="Pfam" id="PF17191">
    <property type="entry name" value="RecG_wedge"/>
    <property type="match status" value="1"/>
</dbReference>
<dbReference type="AlphaFoldDB" id="A0A081N0K3"/>
<feature type="domain" description="Helicase ATP-binding" evidence="16">
    <location>
        <begin position="285"/>
        <end position="450"/>
    </location>
</feature>
<dbReference type="InterPro" id="IPR014001">
    <property type="entry name" value="Helicase_ATP-bd"/>
</dbReference>
<dbReference type="InterPro" id="IPR011545">
    <property type="entry name" value="DEAD/DEAH_box_helicase_dom"/>
</dbReference>
<dbReference type="FunFam" id="3.40.50.300:FF:000391">
    <property type="entry name" value="ATP-dependent DNA helicase RecG"/>
    <property type="match status" value="1"/>
</dbReference>
<evidence type="ECO:0000256" key="8">
    <source>
        <dbReference type="ARBA" id="ARBA00023125"/>
    </source>
</evidence>
<dbReference type="EC" id="5.6.2.4" evidence="13 15"/>
<dbReference type="PANTHER" id="PTHR47964">
    <property type="entry name" value="ATP-DEPENDENT DNA HELICASE HOMOLOG RECG, CHLOROPLASTIC"/>
    <property type="match status" value="1"/>
</dbReference>
<dbReference type="Pfam" id="PF00271">
    <property type="entry name" value="Helicase_C"/>
    <property type="match status" value="1"/>
</dbReference>
<dbReference type="CDD" id="cd17992">
    <property type="entry name" value="DEXHc_RecG"/>
    <property type="match status" value="1"/>
</dbReference>
<keyword evidence="5 15" id="KW-0378">Hydrolase</keyword>
<evidence type="ECO:0000259" key="16">
    <source>
        <dbReference type="PROSITE" id="PS51192"/>
    </source>
</evidence>
<dbReference type="NCBIfam" id="NF008163">
    <property type="entry name" value="PRK10917.1-1"/>
    <property type="match status" value="1"/>
</dbReference>
<dbReference type="CDD" id="cd04488">
    <property type="entry name" value="RecG_wedge_OBF"/>
    <property type="match status" value="1"/>
</dbReference>
<dbReference type="Gene3D" id="2.40.50.140">
    <property type="entry name" value="Nucleic acid-binding proteins"/>
    <property type="match status" value="1"/>
</dbReference>
<dbReference type="InterPro" id="IPR004609">
    <property type="entry name" value="ATP-dep_DNA_helicase_RecG"/>
</dbReference>
<dbReference type="GO" id="GO:0006281">
    <property type="term" value="P:DNA repair"/>
    <property type="evidence" value="ECO:0007669"/>
    <property type="project" value="UniProtKB-UniRule"/>
</dbReference>
<evidence type="ECO:0000256" key="7">
    <source>
        <dbReference type="ARBA" id="ARBA00022840"/>
    </source>
</evidence>
<proteinExistence type="inferred from homology"/>
<dbReference type="InterPro" id="IPR047112">
    <property type="entry name" value="RecG/Mfd"/>
</dbReference>
<dbReference type="RefSeq" id="WP_034879128.1">
    <property type="nucleotide sequence ID" value="NZ_JOKG01000005.1"/>
</dbReference>
<comment type="catalytic activity">
    <reaction evidence="14 15">
        <text>ATP + H2O = ADP + phosphate + H(+)</text>
        <dbReference type="Rhea" id="RHEA:13065"/>
        <dbReference type="ChEBI" id="CHEBI:15377"/>
        <dbReference type="ChEBI" id="CHEBI:15378"/>
        <dbReference type="ChEBI" id="CHEBI:30616"/>
        <dbReference type="ChEBI" id="CHEBI:43474"/>
        <dbReference type="ChEBI" id="CHEBI:456216"/>
        <dbReference type="EC" id="5.6.2.4"/>
    </reaction>
</comment>
<keyword evidence="11" id="KW-0413">Isomerase</keyword>
<dbReference type="InterPro" id="IPR033454">
    <property type="entry name" value="RecG_wedge"/>
</dbReference>
<dbReference type="PROSITE" id="PS51194">
    <property type="entry name" value="HELICASE_CTER"/>
    <property type="match status" value="1"/>
</dbReference>
<keyword evidence="10 15" id="KW-0234">DNA repair</keyword>
<keyword evidence="9 15" id="KW-0233">DNA recombination</keyword>
<evidence type="ECO:0000259" key="17">
    <source>
        <dbReference type="PROSITE" id="PS51194"/>
    </source>
</evidence>
<comment type="similarity">
    <text evidence="1 15">Belongs to the helicase family. RecG subfamily.</text>
</comment>
<evidence type="ECO:0000256" key="3">
    <source>
        <dbReference type="ARBA" id="ARBA00022741"/>
    </source>
</evidence>
<evidence type="ECO:0000256" key="1">
    <source>
        <dbReference type="ARBA" id="ARBA00007504"/>
    </source>
</evidence>
<evidence type="ECO:0000256" key="14">
    <source>
        <dbReference type="ARBA" id="ARBA00048988"/>
    </source>
</evidence>
<dbReference type="GO" id="GO:0006310">
    <property type="term" value="P:DNA recombination"/>
    <property type="evidence" value="ECO:0007669"/>
    <property type="project" value="UniProtKB-UniRule"/>
</dbReference>
<keyword evidence="8" id="KW-0238">DNA-binding</keyword>
<evidence type="ECO:0000256" key="4">
    <source>
        <dbReference type="ARBA" id="ARBA00022763"/>
    </source>
</evidence>
<dbReference type="PANTHER" id="PTHR47964:SF1">
    <property type="entry name" value="ATP-DEPENDENT DNA HELICASE HOMOLOG RECG, CHLOROPLASTIC"/>
    <property type="match status" value="1"/>
</dbReference>
<dbReference type="GO" id="GO:0043138">
    <property type="term" value="F:3'-5' DNA helicase activity"/>
    <property type="evidence" value="ECO:0007669"/>
    <property type="project" value="UniProtKB-EC"/>
</dbReference>
<dbReference type="PROSITE" id="PS51192">
    <property type="entry name" value="HELICASE_ATP_BIND_1"/>
    <property type="match status" value="1"/>
</dbReference>
<keyword evidence="3 15" id="KW-0547">Nucleotide-binding</keyword>
<dbReference type="InterPro" id="IPR027417">
    <property type="entry name" value="P-loop_NTPase"/>
</dbReference>
<dbReference type="InterPro" id="IPR012340">
    <property type="entry name" value="NA-bd_OB-fold"/>
</dbReference>
<dbReference type="Pfam" id="PF00270">
    <property type="entry name" value="DEAD"/>
    <property type="match status" value="1"/>
</dbReference>
<gene>
    <name evidence="18" type="ORF">GZ77_23020</name>
</gene>
<evidence type="ECO:0000256" key="10">
    <source>
        <dbReference type="ARBA" id="ARBA00023204"/>
    </source>
</evidence>
<reference evidence="18 19" key="1">
    <citation type="submission" date="2014-06" db="EMBL/GenBank/DDBJ databases">
        <title>Whole Genome Sequences of Three Symbiotic Endozoicomonas Bacteria.</title>
        <authorList>
            <person name="Neave M.J."/>
            <person name="Apprill A."/>
            <person name="Voolstra C.R."/>
        </authorList>
    </citation>
    <scope>NUCLEOTIDE SEQUENCE [LARGE SCALE GENOMIC DNA]</scope>
    <source>
        <strain evidence="18 19">LMG 24815</strain>
    </source>
</reference>
<comment type="function">
    <text evidence="15">Plays a critical role in recombination and DNA repair. Helps process Holliday junction intermediates to mature products by catalyzing branch migration. Has replication fork regression activity, unwinds stalled or blocked replication forks to make a HJ that can be resolved. Has a DNA unwinding activity characteristic of a DNA helicase with 3'-5' polarity.</text>
</comment>
<evidence type="ECO:0000313" key="18">
    <source>
        <dbReference type="EMBL" id="KEQ11976.1"/>
    </source>
</evidence>
<dbReference type="Gene3D" id="3.40.50.300">
    <property type="entry name" value="P-loop containing nucleotide triphosphate hydrolases"/>
    <property type="match status" value="2"/>
</dbReference>
<evidence type="ECO:0000256" key="13">
    <source>
        <dbReference type="ARBA" id="ARBA00034808"/>
    </source>
</evidence>
<dbReference type="GO" id="GO:0005524">
    <property type="term" value="F:ATP binding"/>
    <property type="evidence" value="ECO:0007669"/>
    <property type="project" value="UniProtKB-KW"/>
</dbReference>
<evidence type="ECO:0000256" key="11">
    <source>
        <dbReference type="ARBA" id="ARBA00023235"/>
    </source>
</evidence>
<sequence length="694" mass="76943">MSKPLHEIPVTALKGVGAALAEKLARIHIHTLQDLLFHLPLRYQDRTRITPIGALQPDGDFVVQGKVLGAEVVMGRRRSLLCRISDGTGSAGLRFYHFSAAQKNNLKAGVEVRCFGEPRRGASGLEFYHPEYRVIKSDNQLDVEETLTPVYPATEGLTQQRIRSLCDMALDKLNNPDALQDWLPEVIQQQYRLGALVDAVRLLHSPPPDNSMALLGEGRHPAQRRLAFEELLAHNLSMQKLRTLVRTVNSFPMPPKQELTKAFREQLSFSLTGAQERVVAEISQDMMQPEPMLRLVQGDVGSGKTVVAALAALQVVENGYQAAIMAPTEILAEQHERNFKNWLKPLGVSVAYLSGKTTGKKREKVLEEIASGEASVVVGTHALFQDDVDYQRLGLAIIDEQHRFGVHQRMALRSKGERKGGQPHQLIMTATPIPRTLAMSAYADLDCSIIDELPPGRTPVNTVVIGDDRREQVMQRLRAACLEGRQAYWVCTLIDESETLQCQAAEVTAEQLRETLPELSIGLVHGRMKASDKQEVMEAFKAGHLHLLVATTVIEVGVDVPNASLMIIENPERLGLAQLHQLRGRVGRGNIASHCLLMYHAPLSQQSRERLQVMRDSSDGFVIAEKDLELRGPGEVLGTRQTGLAQLRVAELERDSDLLEDVRSAAQTLLQVAPHNAEPLILRWLGHAEQYANV</sequence>
<keyword evidence="4 15" id="KW-0227">DNA damage</keyword>
<comment type="caution">
    <text evidence="18">The sequence shown here is derived from an EMBL/GenBank/DDBJ whole genome shotgun (WGS) entry which is preliminary data.</text>
</comment>
<keyword evidence="19" id="KW-1185">Reference proteome</keyword>